<keyword evidence="2" id="KW-0378">Hydrolase</keyword>
<comment type="caution">
    <text evidence="2">The sequence shown here is derived from an EMBL/GenBank/DDBJ whole genome shotgun (WGS) entry which is preliminary data.</text>
</comment>
<dbReference type="GO" id="GO:0016787">
    <property type="term" value="F:hydrolase activity"/>
    <property type="evidence" value="ECO:0007669"/>
    <property type="project" value="UniProtKB-KW"/>
</dbReference>
<dbReference type="AlphaFoldDB" id="A0A6B0Z2J3"/>
<dbReference type="InterPro" id="IPR029058">
    <property type="entry name" value="AB_hydrolase_fold"/>
</dbReference>
<sequence length="252" mass="27823">MYTTDQYEGMLAETVAMRGANGDRVLAYSARPLGPGPFPGIVLIHHMPGWDEWYREATRRFAHHGYVAISPNLYERYGHGSPEDVAAAVRAEGGVPDDQAVVDLEAAMHYLRALPYVNGKVGVFGTCSGGRHAVLVASRVAGFDAVVDCWGGGVVMPADQLTPQRPVAPIDYTADLDCPILGLFGAEDHSPTTEEVARHEEALKEHGKDYEFHMYEDAGHGFFYYHRPNYRQAQAVDGWEKIWTFLSRNLAA</sequence>
<dbReference type="Pfam" id="PF01738">
    <property type="entry name" value="DLH"/>
    <property type="match status" value="1"/>
</dbReference>
<dbReference type="InterPro" id="IPR051049">
    <property type="entry name" value="Dienelactone_hydrolase-like"/>
</dbReference>
<name>A0A6B0Z2J3_9CHLR</name>
<protein>
    <submittedName>
        <fullName evidence="2">Dienelactone hydrolase family protein</fullName>
    </submittedName>
</protein>
<dbReference type="Gene3D" id="3.40.50.1820">
    <property type="entry name" value="alpha/beta hydrolase"/>
    <property type="match status" value="1"/>
</dbReference>
<feature type="domain" description="Dienelactone hydrolase" evidence="1">
    <location>
        <begin position="27"/>
        <end position="248"/>
    </location>
</feature>
<gene>
    <name evidence="2" type="ORF">F4Y42_21840</name>
</gene>
<evidence type="ECO:0000313" key="2">
    <source>
        <dbReference type="EMBL" id="MXY96092.1"/>
    </source>
</evidence>
<dbReference type="PANTHER" id="PTHR46623">
    <property type="entry name" value="CARBOXYMETHYLENEBUTENOLIDASE-RELATED"/>
    <property type="match status" value="1"/>
</dbReference>
<dbReference type="PANTHER" id="PTHR46623:SF6">
    <property type="entry name" value="ALPHA_BETA-HYDROLASES SUPERFAMILY PROTEIN"/>
    <property type="match status" value="1"/>
</dbReference>
<reference evidence="2" key="1">
    <citation type="submission" date="2019-09" db="EMBL/GenBank/DDBJ databases">
        <title>Characterisation of the sponge microbiome using genome-centric metagenomics.</title>
        <authorList>
            <person name="Engelberts J.P."/>
            <person name="Robbins S.J."/>
            <person name="De Goeij J.M."/>
            <person name="Aranda M."/>
            <person name="Bell S.C."/>
            <person name="Webster N.S."/>
        </authorList>
    </citation>
    <scope>NUCLEOTIDE SEQUENCE</scope>
    <source>
        <strain evidence="2">SB0664_bin_27</strain>
    </source>
</reference>
<accession>A0A6B0Z2J3</accession>
<dbReference type="SUPFAM" id="SSF53474">
    <property type="entry name" value="alpha/beta-Hydrolases"/>
    <property type="match status" value="1"/>
</dbReference>
<dbReference type="EMBL" id="VXRG01000185">
    <property type="protein sequence ID" value="MXY96092.1"/>
    <property type="molecule type" value="Genomic_DNA"/>
</dbReference>
<dbReference type="InterPro" id="IPR002925">
    <property type="entry name" value="Dienelactn_hydro"/>
</dbReference>
<proteinExistence type="predicted"/>
<evidence type="ECO:0000259" key="1">
    <source>
        <dbReference type="Pfam" id="PF01738"/>
    </source>
</evidence>
<organism evidence="2">
    <name type="scientific">Caldilineaceae bacterium SB0664_bin_27</name>
    <dbReference type="NCBI Taxonomy" id="2605260"/>
    <lineage>
        <taxon>Bacteria</taxon>
        <taxon>Bacillati</taxon>
        <taxon>Chloroflexota</taxon>
        <taxon>Caldilineae</taxon>
        <taxon>Caldilineales</taxon>
        <taxon>Caldilineaceae</taxon>
    </lineage>
</organism>